<accession>A0AA39CJJ7</accession>
<reference evidence="2" key="1">
    <citation type="submission" date="2022-10" db="EMBL/GenBank/DDBJ databases">
        <title>Culturing micro-colonial fungi from biological soil crusts in the Mojave desert and describing Neophaeococcomyces mojavensis, and introducing the new genera and species Taxawa tesnikishii.</title>
        <authorList>
            <person name="Kurbessoian T."/>
            <person name="Stajich J.E."/>
        </authorList>
    </citation>
    <scope>NUCLEOTIDE SEQUENCE</scope>
    <source>
        <strain evidence="2">TK_41</strain>
    </source>
</reference>
<organism evidence="2 3">
    <name type="scientific">Cladophialophora chaetospira</name>
    <dbReference type="NCBI Taxonomy" id="386627"/>
    <lineage>
        <taxon>Eukaryota</taxon>
        <taxon>Fungi</taxon>
        <taxon>Dikarya</taxon>
        <taxon>Ascomycota</taxon>
        <taxon>Pezizomycotina</taxon>
        <taxon>Eurotiomycetes</taxon>
        <taxon>Chaetothyriomycetidae</taxon>
        <taxon>Chaetothyriales</taxon>
        <taxon>Herpotrichiellaceae</taxon>
        <taxon>Cladophialophora</taxon>
    </lineage>
</organism>
<gene>
    <name evidence="2" type="ORF">H2200_005367</name>
</gene>
<dbReference type="Proteomes" id="UP001172673">
    <property type="component" value="Unassembled WGS sequence"/>
</dbReference>
<dbReference type="EMBL" id="JAPDRK010000007">
    <property type="protein sequence ID" value="KAJ9610590.1"/>
    <property type="molecule type" value="Genomic_DNA"/>
</dbReference>
<comment type="caution">
    <text evidence="2">The sequence shown here is derived from an EMBL/GenBank/DDBJ whole genome shotgun (WGS) entry which is preliminary data.</text>
</comment>
<sequence>MAAAAEVQALLRFLTKDARVPLAEAMPKINVLRKQQLNTPEKLAKADEADLRSIFADEKVLKQVVNAAKRVSNPKKRGPSQSNSSPAKRVKATPDFVDNEASLALPQTALSVDELQHLSVETNRAPLFLAFTIAVLAYTQPDQPLSSRWSMAQAVVSAGAQSKAKYLGLTSGPTAEEDGWAQGQPKVKIMGREVAVMRRHVALEDDGDATASADAFWGLDLDALRKSNGPLIAGKDVKSPSGPPIHKPAAARNYLLKSMMPVDYDPMQPRESNNGKGMAAKKTSTQDMAKKRLEAAAMVLKAIDAACQSWASTLSAEDLDQRAQAWYMRVRPDVEQGQAGWGQRGQVRLADILKLRKEPTTLAAVD</sequence>
<protein>
    <submittedName>
        <fullName evidence="2">Uncharacterized protein</fullName>
    </submittedName>
</protein>
<feature type="region of interest" description="Disordered" evidence="1">
    <location>
        <begin position="69"/>
        <end position="91"/>
    </location>
</feature>
<evidence type="ECO:0000313" key="3">
    <source>
        <dbReference type="Proteomes" id="UP001172673"/>
    </source>
</evidence>
<name>A0AA39CJJ7_9EURO</name>
<evidence type="ECO:0000313" key="2">
    <source>
        <dbReference type="EMBL" id="KAJ9610590.1"/>
    </source>
</evidence>
<proteinExistence type="predicted"/>
<evidence type="ECO:0000256" key="1">
    <source>
        <dbReference type="SAM" id="MobiDB-lite"/>
    </source>
</evidence>
<keyword evidence="3" id="KW-1185">Reference proteome</keyword>
<dbReference type="AlphaFoldDB" id="A0AA39CJJ7"/>